<feature type="domain" description="EF-hand" evidence="9">
    <location>
        <begin position="308"/>
        <end position="343"/>
    </location>
</feature>
<dbReference type="Gene3D" id="1.10.238.10">
    <property type="entry name" value="EF-hand"/>
    <property type="match status" value="3"/>
</dbReference>
<dbReference type="InterPro" id="IPR041091">
    <property type="entry name" value="RPGRIP1_C"/>
</dbReference>
<evidence type="ECO:0000256" key="5">
    <source>
        <dbReference type="ARBA" id="ARBA00023069"/>
    </source>
</evidence>
<gene>
    <name evidence="10" type="ORF">MANT1106_LOCUS11979</name>
</gene>
<feature type="coiled-coil region" evidence="7">
    <location>
        <begin position="107"/>
        <end position="134"/>
    </location>
</feature>
<evidence type="ECO:0000256" key="3">
    <source>
        <dbReference type="ARBA" id="ARBA00022837"/>
    </source>
</evidence>
<accession>A0A7S0X953</accession>
<protein>
    <recommendedName>
        <fullName evidence="9">EF-hand domain-containing protein</fullName>
    </recommendedName>
</protein>
<dbReference type="PROSITE" id="PS00018">
    <property type="entry name" value="EF_HAND_1"/>
    <property type="match status" value="6"/>
</dbReference>
<evidence type="ECO:0000256" key="1">
    <source>
        <dbReference type="ARBA" id="ARBA00004138"/>
    </source>
</evidence>
<reference evidence="10" key="1">
    <citation type="submission" date="2021-01" db="EMBL/GenBank/DDBJ databases">
        <authorList>
            <person name="Corre E."/>
            <person name="Pelletier E."/>
            <person name="Niang G."/>
            <person name="Scheremetjew M."/>
            <person name="Finn R."/>
            <person name="Kale V."/>
            <person name="Holt S."/>
            <person name="Cochrane G."/>
            <person name="Meng A."/>
            <person name="Brown T."/>
            <person name="Cohen L."/>
        </authorList>
    </citation>
    <scope>NUCLEOTIDE SEQUENCE</scope>
    <source>
        <strain evidence="10">SL-175</strain>
    </source>
</reference>
<dbReference type="GO" id="GO:1905515">
    <property type="term" value="P:non-motile cilium assembly"/>
    <property type="evidence" value="ECO:0007669"/>
    <property type="project" value="TreeGrafter"/>
</dbReference>
<dbReference type="InterPro" id="IPR031139">
    <property type="entry name" value="RPGRIP1_fam"/>
</dbReference>
<dbReference type="Pfam" id="PF11618">
    <property type="entry name" value="C2-C2_1"/>
    <property type="match status" value="1"/>
</dbReference>
<dbReference type="PROSITE" id="PS50222">
    <property type="entry name" value="EF_HAND_2"/>
    <property type="match status" value="7"/>
</dbReference>
<dbReference type="Pfam" id="PF13499">
    <property type="entry name" value="EF-hand_7"/>
    <property type="match status" value="4"/>
</dbReference>
<feature type="region of interest" description="Disordered" evidence="8">
    <location>
        <begin position="491"/>
        <end position="516"/>
    </location>
</feature>
<dbReference type="GO" id="GO:0005856">
    <property type="term" value="C:cytoskeleton"/>
    <property type="evidence" value="ECO:0007669"/>
    <property type="project" value="UniProtKB-ARBA"/>
</dbReference>
<feature type="region of interest" description="Disordered" evidence="8">
    <location>
        <begin position="1563"/>
        <end position="1582"/>
    </location>
</feature>
<keyword evidence="3" id="KW-0106">Calcium</keyword>
<feature type="domain" description="EF-hand" evidence="9">
    <location>
        <begin position="724"/>
        <end position="759"/>
    </location>
</feature>
<feature type="compositionally biased region" description="Basic and acidic residues" evidence="8">
    <location>
        <begin position="191"/>
        <end position="201"/>
    </location>
</feature>
<dbReference type="InterPro" id="IPR021656">
    <property type="entry name" value="C2-C2_1"/>
</dbReference>
<feature type="region of interest" description="Disordered" evidence="8">
    <location>
        <begin position="843"/>
        <end position="863"/>
    </location>
</feature>
<dbReference type="InterPro" id="IPR011992">
    <property type="entry name" value="EF-hand-dom_pair"/>
</dbReference>
<dbReference type="SMART" id="SM00054">
    <property type="entry name" value="EFh"/>
    <property type="match status" value="7"/>
</dbReference>
<feature type="compositionally biased region" description="Basic and acidic residues" evidence="8">
    <location>
        <begin position="1174"/>
        <end position="1186"/>
    </location>
</feature>
<feature type="compositionally biased region" description="Gly residues" evidence="8">
    <location>
        <begin position="790"/>
        <end position="800"/>
    </location>
</feature>
<keyword evidence="6" id="KW-0966">Cell projection</keyword>
<dbReference type="GO" id="GO:0005509">
    <property type="term" value="F:calcium ion binding"/>
    <property type="evidence" value="ECO:0007669"/>
    <property type="project" value="InterPro"/>
</dbReference>
<dbReference type="PANTHER" id="PTHR14240">
    <property type="entry name" value="RETINITIS PIGMENTOSA GTPASE REGULATOR-INTERACTING PROTEIN"/>
    <property type="match status" value="1"/>
</dbReference>
<dbReference type="Pfam" id="PF18111">
    <property type="entry name" value="RPGR1_C"/>
    <property type="match status" value="1"/>
</dbReference>
<dbReference type="SUPFAM" id="SSF47473">
    <property type="entry name" value="EF-hand"/>
    <property type="match status" value="2"/>
</dbReference>
<proteinExistence type="inferred from homology"/>
<feature type="domain" description="EF-hand" evidence="9">
    <location>
        <begin position="444"/>
        <end position="479"/>
    </location>
</feature>
<feature type="region of interest" description="Disordered" evidence="8">
    <location>
        <begin position="156"/>
        <end position="201"/>
    </location>
</feature>
<comment type="subcellular location">
    <subcellularLocation>
        <location evidence="1">Cell projection</location>
        <location evidence="1">Cilium</location>
    </subcellularLocation>
</comment>
<keyword evidence="5" id="KW-0969">Cilium</keyword>
<dbReference type="PANTHER" id="PTHR14240:SF1">
    <property type="entry name" value="PROTEIN FANTOM-RELATED"/>
    <property type="match status" value="1"/>
</dbReference>
<evidence type="ECO:0000256" key="2">
    <source>
        <dbReference type="ARBA" id="ARBA00006042"/>
    </source>
</evidence>
<dbReference type="InterPro" id="IPR018247">
    <property type="entry name" value="EF_Hand_1_Ca_BS"/>
</dbReference>
<dbReference type="EMBL" id="HBFC01019956">
    <property type="protein sequence ID" value="CAD8709296.1"/>
    <property type="molecule type" value="Transcribed_RNA"/>
</dbReference>
<feature type="domain" description="EF-hand" evidence="9">
    <location>
        <begin position="685"/>
        <end position="720"/>
    </location>
</feature>
<dbReference type="CDD" id="cd00051">
    <property type="entry name" value="EFh"/>
    <property type="match status" value="1"/>
</dbReference>
<feature type="region of interest" description="Disordered" evidence="8">
    <location>
        <begin position="1170"/>
        <end position="1195"/>
    </location>
</feature>
<feature type="domain" description="EF-hand" evidence="9">
    <location>
        <begin position="632"/>
        <end position="656"/>
    </location>
</feature>
<feature type="coiled-coil region" evidence="7">
    <location>
        <begin position="902"/>
        <end position="1048"/>
    </location>
</feature>
<name>A0A7S0X953_9CHLO</name>
<evidence type="ECO:0000256" key="4">
    <source>
        <dbReference type="ARBA" id="ARBA00023054"/>
    </source>
</evidence>
<dbReference type="SUPFAM" id="SSF49562">
    <property type="entry name" value="C2 domain (Calcium/lipid-binding domain, CaLB)"/>
    <property type="match status" value="2"/>
</dbReference>
<keyword evidence="4 7" id="KW-0175">Coiled coil</keyword>
<organism evidence="10">
    <name type="scientific">Mantoniella antarctica</name>
    <dbReference type="NCBI Taxonomy" id="81844"/>
    <lineage>
        <taxon>Eukaryota</taxon>
        <taxon>Viridiplantae</taxon>
        <taxon>Chlorophyta</taxon>
        <taxon>Mamiellophyceae</taxon>
        <taxon>Mamiellales</taxon>
        <taxon>Mamiellaceae</taxon>
        <taxon>Mantoniella</taxon>
    </lineage>
</organism>
<evidence type="ECO:0000256" key="7">
    <source>
        <dbReference type="SAM" id="Coils"/>
    </source>
</evidence>
<dbReference type="Gene3D" id="2.60.40.150">
    <property type="entry name" value="C2 domain"/>
    <property type="match status" value="3"/>
</dbReference>
<comment type="similarity">
    <text evidence="2">Belongs to the RPGRIP1 family.</text>
</comment>
<feature type="region of interest" description="Disordered" evidence="8">
    <location>
        <begin position="1528"/>
        <end position="1549"/>
    </location>
</feature>
<feature type="region of interest" description="Disordered" evidence="8">
    <location>
        <begin position="764"/>
        <end position="800"/>
    </location>
</feature>
<evidence type="ECO:0000259" key="9">
    <source>
        <dbReference type="PROSITE" id="PS50222"/>
    </source>
</evidence>
<feature type="coiled-coil region" evidence="7">
    <location>
        <begin position="1101"/>
        <end position="1160"/>
    </location>
</feature>
<dbReference type="InterPro" id="IPR002048">
    <property type="entry name" value="EF_hand_dom"/>
</dbReference>
<dbReference type="InterPro" id="IPR035892">
    <property type="entry name" value="C2_domain_sf"/>
</dbReference>
<feature type="domain" description="EF-hand" evidence="9">
    <location>
        <begin position="405"/>
        <end position="440"/>
    </location>
</feature>
<sequence length="1778" mass="195960">MHEVYQEADMVSIDSSRGVRAPLQEKATRVKAHHGSQVGMVDEEKYLSLQMENRRLKKEAVERDDKFKQTLARLARAEEAAKRASLASSSTRALGGRIQGTPTTARLFAAEQRATELEEEARELTRKLQREHERGLHFKNLCKEYKVRLDDSLKAARARQPPVRLPSSAGDPGATLAAGAKQAQGTSAGTGRDDSDQMRAERARTVALAKERDELRRLLHAAGGQVPGVRSGGASVAMSKRDGAEWVLEHFVHDQQPYLLDRATLKVYSTPTSEGEWPEPVGRLVGGRLHVPPRHEDLFKALDSYLKREQIHLKAAYDRFDADHSGTLDASELGRFLQAVMPGTKHTQQRYFRTMLDINDDGKVTYTEMVDSLKECIAVGEKASADGGSVELNDIMMKLKSYISAKNSTVHVIFNEFDKDRSGTLEQRELVAMFSKLIPNLTPKEKRYLLAHVAKLDLDGDGKISLAELRKALRAVSLSLVESDDSRATRSSASVSVPTVQAAHMDSTSVPQPRRGGASEWYLEEVSLNSHRYLLDRHTLRVYTTPTDAGQWPQLAGRLQDGNLVRFERAQEQRFIQGLDTYLKSQQARLKDVFDSFDRDHRGSLDRNDVAAMLRVVMPDASAGDVQYLRMLLDLDGDGNITFDEFMNGIKDAIAASNTTAHGKTAGSSPELAAVLKILKDFVTSNGISLTRAFDQFDQGKTGYLTHYDLLGMLRTLVPNLTGVEIRHVVHHLRTLDADGDGRVTLAELYQAFCMAEVKHVKPEPQAARQPPPAPQQAWGASDPHASYSEGGGGAGGRGGVGGADMAEMANLREAAAEVVYLRQQLRDTKALCEELEGSLAREHDTALPQHPFRAGGSSGSGNETATFTAGELQGEIKSAWERAGVLQKRYHEAQAALGTMKANHTRVLQQLDDTHKRLNQERKENLKLSSEEKRLAMELEAARELEPMLEQARQERLALEKENHQLLAAAMSAPTEAHSELRRIRSMMVEAQRERSAAELREADLKRTVQLMGGGGVEDARAVRMERDRLRADVSRMEVELEASHDKISVFMEMGHNARLAGTVGRRTDLAPTDINMDEGTLRAELRGLRETYSDQVEELHKAQKLLQLEEAQVEDLRAALSEEKARADKLSEELYRKVQAHENELDRRRGKIHKLEAQLRRLLSGGSIIEPSEPKTMRASRDGTTRLGTSDEDDMDDLALGENIFELRLLGVDIDRPVVGEDNPATFMTVDFFEHETQATAVHSGLNVTSDHTLQFVVKVDDFFLEYLDTRHLPVELNKSLGLDFATIGVGHVNLRRVLDDAQTGHTAKSPPIHFCDVIGRGGEIIARLRYSAFMRRGIVAAVRAYRQLPAPYPPPGVDAADPIAAAHAAATGAPGAAALVEIEISCCRELVPRSGSPATMVPYCTYQFPGLVSHDTMYGRGANPDFHDQHQFPLARTMALERRLERAALEVIAFDDADMDLEGAGVIGIARIDLEPLSKGLPVQGAFPLFSQMRERRGTVYVSIAWKDPLHDDGARKATLELLPQASGPARVSDPPSARVAGGGQNLEEDTGLGLLAELNSGNGGSGRRNAPASPTSVSLGAQLGARGRQRYDGADDSIDAPGWQQSGEVGASGRLEGSDQIVVTIGQLDLGSTLFHDHRVRQMFMLFELLPQFHRDDEQQTVRVQKTGHVLDFGYTRVFPVRDVGLRTALASLLQAKNEEDASIPFCLVSDDNGIDFEDIGFFELSLHDVYEKGDFLARRVEVLDKNDVCIGTVTVSIVAQTALRSVMSSHVQS</sequence>
<evidence type="ECO:0000256" key="8">
    <source>
        <dbReference type="SAM" id="MobiDB-lite"/>
    </source>
</evidence>
<evidence type="ECO:0000256" key="6">
    <source>
        <dbReference type="ARBA" id="ARBA00023273"/>
    </source>
</evidence>
<feature type="domain" description="EF-hand" evidence="9">
    <location>
        <begin position="585"/>
        <end position="620"/>
    </location>
</feature>
<evidence type="ECO:0000313" key="10">
    <source>
        <dbReference type="EMBL" id="CAD8709296.1"/>
    </source>
</evidence>
<dbReference type="GO" id="GO:0035869">
    <property type="term" value="C:ciliary transition zone"/>
    <property type="evidence" value="ECO:0007669"/>
    <property type="project" value="TreeGrafter"/>
</dbReference>